<dbReference type="EMBL" id="AMKT01000024">
    <property type="protein sequence ID" value="OXG26575.1"/>
    <property type="molecule type" value="Genomic_DNA"/>
</dbReference>
<accession>A0A854QPY8</accession>
<dbReference type="InterPro" id="IPR019186">
    <property type="entry name" value="Nucleolar_protein_12"/>
</dbReference>
<feature type="compositionally biased region" description="Polar residues" evidence="5">
    <location>
        <begin position="151"/>
        <end position="163"/>
    </location>
</feature>
<dbReference type="GO" id="GO:0005730">
    <property type="term" value="C:nucleolus"/>
    <property type="evidence" value="ECO:0007669"/>
    <property type="project" value="UniProtKB-SubCell"/>
</dbReference>
<evidence type="ECO:0000256" key="4">
    <source>
        <dbReference type="ARBA" id="ARBA00023242"/>
    </source>
</evidence>
<protein>
    <submittedName>
        <fullName evidence="6">Ribosomal RNA-processing protein 17</fullName>
    </submittedName>
</protein>
<comment type="similarity">
    <text evidence="2">Belongs to the RRP17 family.</text>
</comment>
<organism evidence="6 7">
    <name type="scientific">Cryptococcus neoformans Tu259-1</name>
    <dbReference type="NCBI Taxonomy" id="1230072"/>
    <lineage>
        <taxon>Eukaryota</taxon>
        <taxon>Fungi</taxon>
        <taxon>Dikarya</taxon>
        <taxon>Basidiomycota</taxon>
        <taxon>Agaricomycotina</taxon>
        <taxon>Tremellomycetes</taxon>
        <taxon>Tremellales</taxon>
        <taxon>Cryptococcaceae</taxon>
        <taxon>Cryptococcus</taxon>
        <taxon>Cryptococcus neoformans species complex</taxon>
    </lineage>
</organism>
<evidence type="ECO:0000313" key="7">
    <source>
        <dbReference type="Proteomes" id="UP000199727"/>
    </source>
</evidence>
<dbReference type="PANTHER" id="PTHR14577">
    <property type="entry name" value="NUCLEOLAR PROTEIN 12"/>
    <property type="match status" value="1"/>
</dbReference>
<evidence type="ECO:0000313" key="6">
    <source>
        <dbReference type="EMBL" id="OXG26575.1"/>
    </source>
</evidence>
<feature type="compositionally biased region" description="Acidic residues" evidence="5">
    <location>
        <begin position="100"/>
        <end position="115"/>
    </location>
</feature>
<comment type="subcellular location">
    <subcellularLocation>
        <location evidence="1">Nucleus</location>
        <location evidence="1">Nucleolus</location>
    </subcellularLocation>
</comment>
<gene>
    <name evidence="6" type="ORF">C361_01335</name>
</gene>
<feature type="region of interest" description="Disordered" evidence="5">
    <location>
        <begin position="50"/>
        <end position="246"/>
    </location>
</feature>
<evidence type="ECO:0000256" key="2">
    <source>
        <dbReference type="ARBA" id="ARBA00007175"/>
    </source>
</evidence>
<reference evidence="6 7" key="1">
    <citation type="submission" date="2017-06" db="EMBL/GenBank/DDBJ databases">
        <title>Global population genomics of the pathogenic fungus Cryptococcus neoformans var. grubii.</title>
        <authorList>
            <person name="Cuomo C."/>
            <person name="Litvintseva A."/>
            <person name="Chen Y."/>
            <person name="Young S."/>
            <person name="Zeng Q."/>
            <person name="Chapman S."/>
            <person name="Gujja S."/>
            <person name="Saif S."/>
            <person name="Birren B."/>
        </authorList>
    </citation>
    <scope>NUCLEOTIDE SEQUENCE [LARGE SCALE GENOMIC DNA]</scope>
    <source>
        <strain evidence="6 7">Tu259-1</strain>
    </source>
</reference>
<dbReference type="OrthoDB" id="551633at2759"/>
<comment type="caution">
    <text evidence="6">The sequence shown here is derived from an EMBL/GenBank/DDBJ whole genome shotgun (WGS) entry which is preliminary data.</text>
</comment>
<keyword evidence="4" id="KW-0539">Nucleus</keyword>
<feature type="compositionally biased region" description="Basic residues" evidence="5">
    <location>
        <begin position="232"/>
        <end position="246"/>
    </location>
</feature>
<dbReference type="Proteomes" id="UP000199727">
    <property type="component" value="Unassembled WGS sequence"/>
</dbReference>
<name>A0A854QPY8_CRYNE</name>
<evidence type="ECO:0000256" key="3">
    <source>
        <dbReference type="ARBA" id="ARBA00023054"/>
    </source>
</evidence>
<dbReference type="Pfam" id="PF09805">
    <property type="entry name" value="Nop25"/>
    <property type="match status" value="1"/>
</dbReference>
<feature type="compositionally biased region" description="Basic and acidic residues" evidence="5">
    <location>
        <begin position="200"/>
        <end position="217"/>
    </location>
</feature>
<proteinExistence type="inferred from homology"/>
<dbReference type="AlphaFoldDB" id="A0A854QPY8"/>
<sequence>MPATKSKTNVALLTEGASYIQRAKKARKEQVEEIKFDDEARREWLTGFSKRKKAKAEEKKARAKERERQEHLEERRNARKELKQRAAENVKSVRRAMGLEDLEDDDEEEGSEEEAWSPATKGQDEAEFSDDQQIATVTITEDFDPSASIYPIQTSTSPSPSVNDKSEPKPKKSAVKLLPPSSRRAQKADEKKKEKKKVSRSMETKAERRKGKEMELRKRSKKAALAMERKGKTPRGLKKGMGKGRR</sequence>
<evidence type="ECO:0000256" key="5">
    <source>
        <dbReference type="SAM" id="MobiDB-lite"/>
    </source>
</evidence>
<dbReference type="PANTHER" id="PTHR14577:SF0">
    <property type="entry name" value="NUCLEOLAR PROTEIN 12"/>
    <property type="match status" value="1"/>
</dbReference>
<evidence type="ECO:0000256" key="1">
    <source>
        <dbReference type="ARBA" id="ARBA00004604"/>
    </source>
</evidence>
<dbReference type="GO" id="GO:0019843">
    <property type="term" value="F:rRNA binding"/>
    <property type="evidence" value="ECO:0007669"/>
    <property type="project" value="TreeGrafter"/>
</dbReference>
<keyword evidence="3" id="KW-0175">Coiled coil</keyword>
<feature type="compositionally biased region" description="Basic and acidic residues" evidence="5">
    <location>
        <begin position="55"/>
        <end position="88"/>
    </location>
</feature>